<dbReference type="GO" id="GO:0016020">
    <property type="term" value="C:membrane"/>
    <property type="evidence" value="ECO:0007669"/>
    <property type="project" value="UniProtKB-SubCell"/>
</dbReference>
<name>A0A5M8QMK9_9MICO</name>
<keyword evidence="2 6" id="KW-0812">Transmembrane</keyword>
<keyword evidence="4 6" id="KW-0472">Membrane</keyword>
<evidence type="ECO:0000256" key="2">
    <source>
        <dbReference type="ARBA" id="ARBA00022692"/>
    </source>
</evidence>
<dbReference type="AlphaFoldDB" id="A0A5M8QMK9"/>
<evidence type="ECO:0000313" key="9">
    <source>
        <dbReference type="Proteomes" id="UP000323221"/>
    </source>
</evidence>
<protein>
    <submittedName>
        <fullName evidence="8">NINE protein</fullName>
    </submittedName>
</protein>
<feature type="compositionally biased region" description="Low complexity" evidence="5">
    <location>
        <begin position="23"/>
        <end position="33"/>
    </location>
</feature>
<dbReference type="OrthoDB" id="2004788at2"/>
<dbReference type="Pfam" id="PF05154">
    <property type="entry name" value="TM2"/>
    <property type="match status" value="1"/>
</dbReference>
<feature type="region of interest" description="Disordered" evidence="5">
    <location>
        <begin position="1"/>
        <end position="33"/>
    </location>
</feature>
<dbReference type="Proteomes" id="UP000323221">
    <property type="component" value="Unassembled WGS sequence"/>
</dbReference>
<proteinExistence type="predicted"/>
<evidence type="ECO:0000256" key="6">
    <source>
        <dbReference type="SAM" id="Phobius"/>
    </source>
</evidence>
<dbReference type="PANTHER" id="PTHR21016">
    <property type="entry name" value="BETA-AMYLOID BINDING PROTEIN-RELATED"/>
    <property type="match status" value="1"/>
</dbReference>
<evidence type="ECO:0000313" key="8">
    <source>
        <dbReference type="EMBL" id="KAA6435966.1"/>
    </source>
</evidence>
<feature type="domain" description="TM2" evidence="7">
    <location>
        <begin position="58"/>
        <end position="106"/>
    </location>
</feature>
<reference evidence="8 9" key="1">
    <citation type="submission" date="2019-08" db="EMBL/GenBank/DDBJ databases">
        <title>Agrococcus lahaulensis sp. nov., isolated from a cold desert of the Indian Himalayas.</title>
        <authorList>
            <person name="Qu J.H."/>
        </authorList>
    </citation>
    <scope>NUCLEOTIDE SEQUENCE [LARGE SCALE GENOMIC DNA]</scope>
    <source>
        <strain evidence="8 9">NS18</strain>
    </source>
</reference>
<comment type="caution">
    <text evidence="8">The sequence shown here is derived from an EMBL/GenBank/DDBJ whole genome shotgun (WGS) entry which is preliminary data.</text>
</comment>
<gene>
    <name evidence="8" type="ORF">FQ330_00585</name>
</gene>
<evidence type="ECO:0000259" key="7">
    <source>
        <dbReference type="Pfam" id="PF05154"/>
    </source>
</evidence>
<feature type="transmembrane region" description="Helical" evidence="6">
    <location>
        <begin position="87"/>
        <end position="109"/>
    </location>
</feature>
<feature type="transmembrane region" description="Helical" evidence="6">
    <location>
        <begin position="130"/>
        <end position="148"/>
    </location>
</feature>
<keyword evidence="9" id="KW-1185">Reference proteome</keyword>
<evidence type="ECO:0000256" key="5">
    <source>
        <dbReference type="SAM" id="MobiDB-lite"/>
    </source>
</evidence>
<dbReference type="RefSeq" id="WP_146354351.1">
    <property type="nucleotide sequence ID" value="NZ_VOIR01000011.1"/>
</dbReference>
<dbReference type="InterPro" id="IPR050932">
    <property type="entry name" value="TM2D1-3-like"/>
</dbReference>
<evidence type="ECO:0000256" key="3">
    <source>
        <dbReference type="ARBA" id="ARBA00022989"/>
    </source>
</evidence>
<dbReference type="EMBL" id="VOIR01000011">
    <property type="protein sequence ID" value="KAA6435966.1"/>
    <property type="molecule type" value="Genomic_DNA"/>
</dbReference>
<keyword evidence="3 6" id="KW-1133">Transmembrane helix</keyword>
<sequence length="383" mass="39374">MSTSLPPQGYGASPQQPAPHVPPTGYAPAPGTASAPQYNGAPQYGGAPQFGSAFQPPQKSFLVTWLLSLIIGVLGADRFYLGKIGTGIAKLLTVGGFGIWWLVDLIITLTGNQTDKQRRPLAGYDQHKKVAWIVSAIWVVLSMVFGAINGAATAGRVTDAAPGVTQPVAVEEETEVEPVNAVPEATDEAAPEAEPVEEPAGAGDWASDTFGTFEPLMQEGSGDTLIELPASAGFVTASHNGSANFIVQVLDANNESTGELLVNTIGAYSGQTAFGLNAFGEGARLQVTADGAWSLTIAPLADAPELAPSGSGDGVFLYAGDAGALAITHDGQGNFIVMEHNDSMFSMGLLVNEIGSYSGTVPLSAGPSVVTVMADGAWTLSQQ</sequence>
<feature type="transmembrane region" description="Helical" evidence="6">
    <location>
        <begin position="61"/>
        <end position="81"/>
    </location>
</feature>
<accession>A0A5M8QMK9</accession>
<evidence type="ECO:0000256" key="1">
    <source>
        <dbReference type="ARBA" id="ARBA00004141"/>
    </source>
</evidence>
<comment type="subcellular location">
    <subcellularLocation>
        <location evidence="1">Membrane</location>
        <topology evidence="1">Multi-pass membrane protein</topology>
    </subcellularLocation>
</comment>
<evidence type="ECO:0000256" key="4">
    <source>
        <dbReference type="ARBA" id="ARBA00023136"/>
    </source>
</evidence>
<organism evidence="8 9">
    <name type="scientific">Agrococcus sediminis</name>
    <dbReference type="NCBI Taxonomy" id="2599924"/>
    <lineage>
        <taxon>Bacteria</taxon>
        <taxon>Bacillati</taxon>
        <taxon>Actinomycetota</taxon>
        <taxon>Actinomycetes</taxon>
        <taxon>Micrococcales</taxon>
        <taxon>Microbacteriaceae</taxon>
        <taxon>Agrococcus</taxon>
    </lineage>
</organism>
<dbReference type="InterPro" id="IPR007829">
    <property type="entry name" value="TM2"/>
</dbReference>
<dbReference type="PANTHER" id="PTHR21016:SF25">
    <property type="entry name" value="TM2 DOMAIN-CONTAINING PROTEIN DDB_G0277895-RELATED"/>
    <property type="match status" value="1"/>
</dbReference>